<dbReference type="InterPro" id="IPR011701">
    <property type="entry name" value="MFS"/>
</dbReference>
<comment type="subcellular location">
    <subcellularLocation>
        <location evidence="1">Membrane</location>
        <topology evidence="1">Multi-pass membrane protein</topology>
    </subcellularLocation>
</comment>
<evidence type="ECO:0000256" key="2">
    <source>
        <dbReference type="ARBA" id="ARBA00022448"/>
    </source>
</evidence>
<dbReference type="Proteomes" id="UP000279236">
    <property type="component" value="Unassembled WGS sequence"/>
</dbReference>
<feature type="transmembrane region" description="Helical" evidence="8">
    <location>
        <begin position="408"/>
        <end position="427"/>
    </location>
</feature>
<dbReference type="Gene3D" id="1.20.1250.20">
    <property type="entry name" value="MFS general substrate transporter like domains"/>
    <property type="match status" value="2"/>
</dbReference>
<comment type="similarity">
    <text evidence="6">Belongs to the major facilitator superfamily. Allantoate permease family.</text>
</comment>
<dbReference type="InterPro" id="IPR036259">
    <property type="entry name" value="MFS_trans_sf"/>
</dbReference>
<keyword evidence="11" id="KW-1185">Reference proteome</keyword>
<dbReference type="SUPFAM" id="SSF103473">
    <property type="entry name" value="MFS general substrate transporter"/>
    <property type="match status" value="1"/>
</dbReference>
<dbReference type="PANTHER" id="PTHR43791">
    <property type="entry name" value="PERMEASE-RELATED"/>
    <property type="match status" value="1"/>
</dbReference>
<evidence type="ECO:0000256" key="4">
    <source>
        <dbReference type="ARBA" id="ARBA00022989"/>
    </source>
</evidence>
<keyword evidence="2" id="KW-0813">Transport</keyword>
<dbReference type="Pfam" id="PF07690">
    <property type="entry name" value="MFS_1"/>
    <property type="match status" value="1"/>
</dbReference>
<dbReference type="AlphaFoldDB" id="A0A427XIV4"/>
<feature type="transmembrane region" description="Helical" evidence="8">
    <location>
        <begin position="238"/>
        <end position="258"/>
    </location>
</feature>
<feature type="region of interest" description="Disordered" evidence="7">
    <location>
        <begin position="1"/>
        <end position="70"/>
    </location>
</feature>
<dbReference type="GO" id="GO:0022857">
    <property type="term" value="F:transmembrane transporter activity"/>
    <property type="evidence" value="ECO:0007669"/>
    <property type="project" value="InterPro"/>
</dbReference>
<proteinExistence type="inferred from homology"/>
<dbReference type="PROSITE" id="PS50850">
    <property type="entry name" value="MFS"/>
    <property type="match status" value="1"/>
</dbReference>
<evidence type="ECO:0000256" key="6">
    <source>
        <dbReference type="ARBA" id="ARBA00037968"/>
    </source>
</evidence>
<feature type="transmembrane region" description="Helical" evidence="8">
    <location>
        <begin position="344"/>
        <end position="368"/>
    </location>
</feature>
<feature type="transmembrane region" description="Helical" evidence="8">
    <location>
        <begin position="374"/>
        <end position="396"/>
    </location>
</feature>
<dbReference type="PANTHER" id="PTHR43791:SF81">
    <property type="entry name" value="TRANSPORTER, PUTATIVE (AFU_ORTHOLOGUE AFUA_7G01190)-RELATED"/>
    <property type="match status" value="1"/>
</dbReference>
<feature type="transmembrane region" description="Helical" evidence="8">
    <location>
        <begin position="433"/>
        <end position="454"/>
    </location>
</feature>
<name>A0A427XIV4_9TREE</name>
<feature type="transmembrane region" description="Helical" evidence="8">
    <location>
        <begin position="498"/>
        <end position="520"/>
    </location>
</feature>
<evidence type="ECO:0000256" key="5">
    <source>
        <dbReference type="ARBA" id="ARBA00023136"/>
    </source>
</evidence>
<dbReference type="GeneID" id="39586164"/>
<evidence type="ECO:0000256" key="8">
    <source>
        <dbReference type="SAM" id="Phobius"/>
    </source>
</evidence>
<feature type="transmembrane region" description="Helical" evidence="8">
    <location>
        <begin position="206"/>
        <end position="226"/>
    </location>
</feature>
<keyword evidence="4 8" id="KW-1133">Transmembrane helix</keyword>
<feature type="transmembrane region" description="Helical" evidence="8">
    <location>
        <begin position="149"/>
        <end position="171"/>
    </location>
</feature>
<dbReference type="FunFam" id="1.20.1250.20:FF:000064">
    <property type="entry name" value="MFS allantoate transporter"/>
    <property type="match status" value="1"/>
</dbReference>
<feature type="transmembrane region" description="Helical" evidence="8">
    <location>
        <begin position="466"/>
        <end position="486"/>
    </location>
</feature>
<sequence length="560" mass="62301">MSSPSLTYPPVRGAGAATPSSPDIELDIETVSSHKPSPSEPDDSHHPSSSSTGSKAREEKHTHGIFGHGHARREDAADVAVRAIADGDADPLVLHISDEDNRHVLRKIDKVLLPLTMCAYLLQYIDRSAMSYAAVFTFRKDLKLTAEDYAWLGSVYFIGYLVFEFPGMWLLQRLPISKTMGTMILGWGILVMCMAAPKNFAGMAALRTLLGVTEALITPGFVLLVSRFYKREEQPLRVGLWYSCNGAGSFVGALLSYGMGHVHVNGMRPWAWIFILNGMITTVFAVVFLCLCPESPETYTRFSETEKKIALERVRGNKSSLHNKIWKWSQFREAVCPWIDPQGWAYFIIVLCICIPNGGVANFLHLILQSYGYTAFQTILIGLPGATLQFLFPLSASYISRRWPDMRCYCMMVYMLPALVGSVIQYSTRKSGALLFGYYILTSYVATLGLCIAAPGANVTGYTKRVTVGGMVFIAYATGNIAGPHLFNANETPAYRTGMLTCVICFAAIIPMCGALRLWYMRENRRRDKVLEERGQAYDPAEGDFGDRTDMENLQFRYAL</sequence>
<evidence type="ECO:0000256" key="3">
    <source>
        <dbReference type="ARBA" id="ARBA00022692"/>
    </source>
</evidence>
<evidence type="ECO:0000313" key="11">
    <source>
        <dbReference type="Proteomes" id="UP000279236"/>
    </source>
</evidence>
<comment type="caution">
    <text evidence="10">The sequence shown here is derived from an EMBL/GenBank/DDBJ whole genome shotgun (WGS) entry which is preliminary data.</text>
</comment>
<feature type="transmembrane region" description="Helical" evidence="8">
    <location>
        <begin position="183"/>
        <end position="200"/>
    </location>
</feature>
<evidence type="ECO:0000313" key="10">
    <source>
        <dbReference type="EMBL" id="RSH78722.1"/>
    </source>
</evidence>
<dbReference type="EMBL" id="RSCE01000011">
    <property type="protein sequence ID" value="RSH78722.1"/>
    <property type="molecule type" value="Genomic_DNA"/>
</dbReference>
<dbReference type="RefSeq" id="XP_028473869.1">
    <property type="nucleotide sequence ID" value="XM_028617406.1"/>
</dbReference>
<organism evidence="10 11">
    <name type="scientific">Apiotrichum porosum</name>
    <dbReference type="NCBI Taxonomy" id="105984"/>
    <lineage>
        <taxon>Eukaryota</taxon>
        <taxon>Fungi</taxon>
        <taxon>Dikarya</taxon>
        <taxon>Basidiomycota</taxon>
        <taxon>Agaricomycotina</taxon>
        <taxon>Tremellomycetes</taxon>
        <taxon>Trichosporonales</taxon>
        <taxon>Trichosporonaceae</taxon>
        <taxon>Apiotrichum</taxon>
    </lineage>
</organism>
<evidence type="ECO:0000259" key="9">
    <source>
        <dbReference type="PROSITE" id="PS50850"/>
    </source>
</evidence>
<feature type="domain" description="Major facilitator superfamily (MFS) profile" evidence="9">
    <location>
        <begin position="112"/>
        <end position="526"/>
    </location>
</feature>
<feature type="transmembrane region" description="Helical" evidence="8">
    <location>
        <begin position="270"/>
        <end position="292"/>
    </location>
</feature>
<dbReference type="GO" id="GO:0016020">
    <property type="term" value="C:membrane"/>
    <property type="evidence" value="ECO:0007669"/>
    <property type="project" value="UniProtKB-SubCell"/>
</dbReference>
<gene>
    <name evidence="10" type="ORF">EHS24_001621</name>
</gene>
<evidence type="ECO:0000256" key="1">
    <source>
        <dbReference type="ARBA" id="ARBA00004141"/>
    </source>
</evidence>
<evidence type="ECO:0000256" key="7">
    <source>
        <dbReference type="SAM" id="MobiDB-lite"/>
    </source>
</evidence>
<accession>A0A427XIV4</accession>
<reference evidence="10 11" key="1">
    <citation type="submission" date="2018-11" db="EMBL/GenBank/DDBJ databases">
        <title>Genome sequence of Apiotrichum porosum DSM 27194.</title>
        <authorList>
            <person name="Aliyu H."/>
            <person name="Gorte O."/>
            <person name="Ochsenreither K."/>
        </authorList>
    </citation>
    <scope>NUCLEOTIDE SEQUENCE [LARGE SCALE GENOMIC DNA]</scope>
    <source>
        <strain evidence="10 11">DSM 27194</strain>
    </source>
</reference>
<protein>
    <recommendedName>
        <fullName evidence="9">Major facilitator superfamily (MFS) profile domain-containing protein</fullName>
    </recommendedName>
</protein>
<keyword evidence="5 8" id="KW-0472">Membrane</keyword>
<dbReference type="OrthoDB" id="6730379at2759"/>
<keyword evidence="3 8" id="KW-0812">Transmembrane</keyword>
<dbReference type="InterPro" id="IPR020846">
    <property type="entry name" value="MFS_dom"/>
</dbReference>